<comment type="caution">
    <text evidence="3">The sequence shown here is derived from an EMBL/GenBank/DDBJ whole genome shotgun (WGS) entry which is preliminary data.</text>
</comment>
<reference evidence="3 4" key="1">
    <citation type="submission" date="2018-10" db="EMBL/GenBank/DDBJ databases">
        <title>Genomic Encyclopedia of Type Strains, Phase IV (KMG-IV): sequencing the most valuable type-strain genomes for metagenomic binning, comparative biology and taxonomic classification.</title>
        <authorList>
            <person name="Goeker M."/>
        </authorList>
    </citation>
    <scope>NUCLEOTIDE SEQUENCE [LARGE SCALE GENOMIC DNA]</scope>
    <source>
        <strain evidence="3 4">DSM 25586</strain>
    </source>
</reference>
<keyword evidence="1" id="KW-0732">Signal</keyword>
<dbReference type="PANTHER" id="PTHR35535:SF1">
    <property type="entry name" value="HEAT SHOCK PROTEIN HSLJ"/>
    <property type="match status" value="1"/>
</dbReference>
<name>A0A495EVP7_9MICC</name>
<feature type="signal peptide" evidence="1">
    <location>
        <begin position="1"/>
        <end position="22"/>
    </location>
</feature>
<dbReference type="Proteomes" id="UP000276055">
    <property type="component" value="Unassembled WGS sequence"/>
</dbReference>
<evidence type="ECO:0000313" key="4">
    <source>
        <dbReference type="Proteomes" id="UP000276055"/>
    </source>
</evidence>
<dbReference type="RefSeq" id="WP_244208278.1">
    <property type="nucleotide sequence ID" value="NZ_RBIR01000002.1"/>
</dbReference>
<dbReference type="EMBL" id="RBIR01000002">
    <property type="protein sequence ID" value="RKR20693.1"/>
    <property type="molecule type" value="Genomic_DNA"/>
</dbReference>
<dbReference type="AlphaFoldDB" id="A0A495EVP7"/>
<accession>A0A495EVP7</accession>
<feature type="domain" description="DUF306" evidence="2">
    <location>
        <begin position="43"/>
        <end position="118"/>
    </location>
</feature>
<sequence length="125" mass="12831">MIRLRRSGLLVVAMLVAGLAFTAVTGCSGPALKSFAGSWGQTVKGQPNLTITDDGSFQGTDGCNRLTGKGSISGDSFDFGPIASTMMACSNVDTWLSQAHTAKVNGTVLVVYGNSGNQIGTLAKQ</sequence>
<dbReference type="Pfam" id="PF03724">
    <property type="entry name" value="META"/>
    <property type="match status" value="1"/>
</dbReference>
<evidence type="ECO:0000256" key="1">
    <source>
        <dbReference type="SAM" id="SignalP"/>
    </source>
</evidence>
<dbReference type="InterPro" id="IPR005184">
    <property type="entry name" value="DUF306_Meta_HslJ"/>
</dbReference>
<feature type="chain" id="PRO_5019815943" evidence="1">
    <location>
        <begin position="23"/>
        <end position="125"/>
    </location>
</feature>
<dbReference type="InterPro" id="IPR038670">
    <property type="entry name" value="HslJ-like_sf"/>
</dbReference>
<dbReference type="PROSITE" id="PS51257">
    <property type="entry name" value="PROKAR_LIPOPROTEIN"/>
    <property type="match status" value="1"/>
</dbReference>
<protein>
    <submittedName>
        <fullName evidence="3">META domain-containing protein</fullName>
    </submittedName>
</protein>
<dbReference type="PANTHER" id="PTHR35535">
    <property type="entry name" value="HEAT SHOCK PROTEIN HSLJ"/>
    <property type="match status" value="1"/>
</dbReference>
<gene>
    <name evidence="3" type="ORF">C8D78_1334</name>
</gene>
<evidence type="ECO:0000313" key="3">
    <source>
        <dbReference type="EMBL" id="RKR20693.1"/>
    </source>
</evidence>
<dbReference type="InterPro" id="IPR053147">
    <property type="entry name" value="Hsp_HslJ-like"/>
</dbReference>
<proteinExistence type="predicted"/>
<organism evidence="3 4">
    <name type="scientific">Arthrobacter oryzae</name>
    <dbReference type="NCBI Taxonomy" id="409290"/>
    <lineage>
        <taxon>Bacteria</taxon>
        <taxon>Bacillati</taxon>
        <taxon>Actinomycetota</taxon>
        <taxon>Actinomycetes</taxon>
        <taxon>Micrococcales</taxon>
        <taxon>Micrococcaceae</taxon>
        <taxon>Arthrobacter</taxon>
    </lineage>
</organism>
<dbReference type="Gene3D" id="2.40.128.270">
    <property type="match status" value="1"/>
</dbReference>
<evidence type="ECO:0000259" key="2">
    <source>
        <dbReference type="Pfam" id="PF03724"/>
    </source>
</evidence>